<accession>A0A8B8E0H4</accession>
<dbReference type="GO" id="GO:0003729">
    <property type="term" value="F:mRNA binding"/>
    <property type="evidence" value="ECO:0007669"/>
    <property type="project" value="TreeGrafter"/>
</dbReference>
<dbReference type="GeneID" id="111131007"/>
<evidence type="ECO:0000259" key="5">
    <source>
        <dbReference type="PROSITE" id="PS50882"/>
    </source>
</evidence>
<proteinExistence type="predicted"/>
<gene>
    <name evidence="7" type="primary">LOC111131007</name>
</gene>
<feature type="region of interest" description="Disordered" evidence="4">
    <location>
        <begin position="494"/>
        <end position="524"/>
    </location>
</feature>
<dbReference type="CDD" id="cd21134">
    <property type="entry name" value="YTH"/>
    <property type="match status" value="1"/>
</dbReference>
<feature type="compositionally biased region" description="Low complexity" evidence="4">
    <location>
        <begin position="507"/>
        <end position="518"/>
    </location>
</feature>
<feature type="compositionally biased region" description="Low complexity" evidence="4">
    <location>
        <begin position="286"/>
        <end position="302"/>
    </location>
</feature>
<feature type="region of interest" description="Disordered" evidence="4">
    <location>
        <begin position="173"/>
        <end position="317"/>
    </location>
</feature>
<dbReference type="Proteomes" id="UP000694844">
    <property type="component" value="Chromosome 1"/>
</dbReference>
<dbReference type="PANTHER" id="PTHR12357:SF89">
    <property type="entry name" value="YTH DOMAIN-CONTAINING FAMILY PROTEIN"/>
    <property type="match status" value="1"/>
</dbReference>
<evidence type="ECO:0000313" key="7">
    <source>
        <dbReference type="RefSeq" id="XP_022334037.1"/>
    </source>
</evidence>
<protein>
    <submittedName>
        <fullName evidence="7">YTH domain-containing family protein 1-like</fullName>
    </submittedName>
</protein>
<dbReference type="RefSeq" id="XP_022334037.1">
    <property type="nucleotide sequence ID" value="XM_022478329.1"/>
</dbReference>
<evidence type="ECO:0000256" key="4">
    <source>
        <dbReference type="SAM" id="MobiDB-lite"/>
    </source>
</evidence>
<dbReference type="GO" id="GO:0061157">
    <property type="term" value="P:mRNA destabilization"/>
    <property type="evidence" value="ECO:0007669"/>
    <property type="project" value="TreeGrafter"/>
</dbReference>
<dbReference type="AlphaFoldDB" id="A0A8B8E0H4"/>
<dbReference type="PROSITE" id="PS50882">
    <property type="entry name" value="YTH"/>
    <property type="match status" value="1"/>
</dbReference>
<dbReference type="PANTHER" id="PTHR12357">
    <property type="entry name" value="YTH YT521-B HOMOLOGY DOMAIN-CONTAINING"/>
    <property type="match status" value="1"/>
</dbReference>
<dbReference type="InterPro" id="IPR045168">
    <property type="entry name" value="YTH_prot"/>
</dbReference>
<feature type="domain" description="YTH" evidence="5">
    <location>
        <begin position="346"/>
        <end position="480"/>
    </location>
</feature>
<feature type="compositionally biased region" description="Polar residues" evidence="4">
    <location>
        <begin position="1"/>
        <end position="18"/>
    </location>
</feature>
<feature type="compositionally biased region" description="Basic and acidic residues" evidence="4">
    <location>
        <begin position="494"/>
        <end position="506"/>
    </location>
</feature>
<comment type="subcellular location">
    <subcellularLocation>
        <location evidence="1">Cytoplasm</location>
    </subcellularLocation>
</comment>
<feature type="compositionally biased region" description="Polar residues" evidence="4">
    <location>
        <begin position="255"/>
        <end position="285"/>
    </location>
</feature>
<keyword evidence="6" id="KW-1185">Reference proteome</keyword>
<dbReference type="Pfam" id="PF04146">
    <property type="entry name" value="YTH"/>
    <property type="match status" value="1"/>
</dbReference>
<feature type="region of interest" description="Disordered" evidence="4">
    <location>
        <begin position="1"/>
        <end position="50"/>
    </location>
</feature>
<feature type="region of interest" description="Disordered" evidence="4">
    <location>
        <begin position="452"/>
        <end position="472"/>
    </location>
</feature>
<dbReference type="KEGG" id="cvn:111131007"/>
<dbReference type="Gene3D" id="3.10.590.10">
    <property type="entry name" value="ph1033 like domains"/>
    <property type="match status" value="1"/>
</dbReference>
<dbReference type="GO" id="GO:0005737">
    <property type="term" value="C:cytoplasm"/>
    <property type="evidence" value="ECO:0007669"/>
    <property type="project" value="UniProtKB-SubCell"/>
</dbReference>
<dbReference type="GO" id="GO:1990247">
    <property type="term" value="F:N6-methyladenosine-containing RNA reader activity"/>
    <property type="evidence" value="ECO:0007669"/>
    <property type="project" value="TreeGrafter"/>
</dbReference>
<evidence type="ECO:0000256" key="2">
    <source>
        <dbReference type="ARBA" id="ARBA00022490"/>
    </source>
</evidence>
<reference evidence="7" key="2">
    <citation type="submission" date="2025-08" db="UniProtKB">
        <authorList>
            <consortium name="RefSeq"/>
        </authorList>
    </citation>
    <scope>IDENTIFICATION</scope>
    <source>
        <tissue evidence="7">Whole sample</tissue>
    </source>
</reference>
<keyword evidence="3" id="KW-0694">RNA-binding</keyword>
<sequence length="524" mass="57744">MSASIDQRTKGQPNQVANGSVKETVKDEEFEPYLQQAPHQGGYNTAPMSSPGVSDPFMPSYYTQAMPFTPYMNQGIGDGSAWSNGTDAATMLSFGGYDYNGIFGGFGYPQFGWQPDYSGGNDYWNTATQGRQKDTRVYEQDYYRAENMIPSDPYMNGEFDGRDPSGMNSVEQGLKGMNIAGDGPVDPSMVNESGHLEQNGGTVSAQSNGSSSAPKKTSWAAIASQPARPQPKLQPRSIPRAPMNPNKNLDIGTWDQRNNPGNKQGVNGGNQTRNSWASAPRSRTMNNNYSGNSNSNQSSNASGSGGQGSVQASSGGSFATAHPVLEKLRSANQYNPREFNLNPRGARFFIIKSYSEDDIHRSIKYSIWCSTDHGNKRLDQAFKERDNKGPIYLFYSVNGSGHFCGMAQMMSSLDYGKQAGVWAQDKWRGQFEVKWIYVKDVPNSQLRHIRLENNENKPVTNSRDTQEVPPEKGKSVLKIIHNYRATTSIFDDFGHYEKRQEEDGVEKPGSGSSKPSSGGRDREQ</sequence>
<name>A0A8B8E0H4_CRAVI</name>
<dbReference type="InterPro" id="IPR007275">
    <property type="entry name" value="YTH_domain"/>
</dbReference>
<evidence type="ECO:0000313" key="6">
    <source>
        <dbReference type="Proteomes" id="UP000694844"/>
    </source>
</evidence>
<dbReference type="OrthoDB" id="306690at2759"/>
<evidence type="ECO:0000256" key="1">
    <source>
        <dbReference type="ARBA" id="ARBA00004496"/>
    </source>
</evidence>
<evidence type="ECO:0000256" key="3">
    <source>
        <dbReference type="ARBA" id="ARBA00022884"/>
    </source>
</evidence>
<organism evidence="6 7">
    <name type="scientific">Crassostrea virginica</name>
    <name type="common">Eastern oyster</name>
    <dbReference type="NCBI Taxonomy" id="6565"/>
    <lineage>
        <taxon>Eukaryota</taxon>
        <taxon>Metazoa</taxon>
        <taxon>Spiralia</taxon>
        <taxon>Lophotrochozoa</taxon>
        <taxon>Mollusca</taxon>
        <taxon>Bivalvia</taxon>
        <taxon>Autobranchia</taxon>
        <taxon>Pteriomorphia</taxon>
        <taxon>Ostreida</taxon>
        <taxon>Ostreoidea</taxon>
        <taxon>Ostreidae</taxon>
        <taxon>Crassostrea</taxon>
    </lineage>
</organism>
<keyword evidence="2" id="KW-0963">Cytoplasm</keyword>
<dbReference type="FunFam" id="3.10.590.10:FF:000001">
    <property type="entry name" value="YTH domain family 1, isoform CRA_a"/>
    <property type="match status" value="1"/>
</dbReference>
<reference evidence="6" key="1">
    <citation type="submission" date="2024-06" db="UniProtKB">
        <authorList>
            <consortium name="RefSeq"/>
        </authorList>
    </citation>
    <scope>NUCLEOTIDE SEQUENCE [LARGE SCALE GENOMIC DNA]</scope>
</reference>
<feature type="compositionally biased region" description="Polar residues" evidence="4">
    <location>
        <begin position="199"/>
        <end position="215"/>
    </location>
</feature>